<dbReference type="GO" id="GO:0009228">
    <property type="term" value="P:thiamine biosynthetic process"/>
    <property type="evidence" value="ECO:0007669"/>
    <property type="project" value="UniProtKB-KW"/>
</dbReference>
<evidence type="ECO:0000313" key="7">
    <source>
        <dbReference type="EMBL" id="SFB25238.1"/>
    </source>
</evidence>
<sequence length="371" mass="40780">MYDVIIIGGGVIGSSIAFQLSKRQYHVLVIEKDEIGHKASRAAAGMLGAQNEMENNGPLSSLARQSRAMFPALATELKSLSGIDIELIQSGILRVARTEEETNQLKYAAERQQKSAENATWLSHEQLKEKEPSLSANSVTGALYMPNDGQVNAQLFTQALAQSAAKLGADFLEYTDVQQFLFEKNRMTGVTTKNGTFLADTVITACGAWSSRLLEKTNLSLDLYPVKGECFSVYHNERLITSSIFSSSCYIVPKSGRRLIIGATQKAHSFDDSVLLGGVHELMTNAIHLVPKLKNAQWEKAWTGHRPQTGDGLPYMGEHPDINGLWIASGHFRNGILLAPITGLQMADYIEGKPVNNTFRLQRLSQKEVNL</sequence>
<keyword evidence="2" id="KW-0784">Thiamine biosynthesis</keyword>
<reference evidence="7 8" key="1">
    <citation type="submission" date="2016-10" db="EMBL/GenBank/DDBJ databases">
        <authorList>
            <person name="de Groot N.N."/>
        </authorList>
    </citation>
    <scope>NUCLEOTIDE SEQUENCE [LARGE SCALE GENOMIC DNA]</scope>
    <source>
        <strain evidence="7 8">CGMCC 1.3702</strain>
    </source>
</reference>
<dbReference type="InterPro" id="IPR036188">
    <property type="entry name" value="FAD/NAD-bd_sf"/>
</dbReference>
<dbReference type="EMBL" id="FOJW01000011">
    <property type="protein sequence ID" value="SFB25238.1"/>
    <property type="molecule type" value="Genomic_DNA"/>
</dbReference>
<dbReference type="PANTHER" id="PTHR13847:SF289">
    <property type="entry name" value="GLYCINE OXIDASE"/>
    <property type="match status" value="1"/>
</dbReference>
<dbReference type="Proteomes" id="UP000198642">
    <property type="component" value="Unassembled WGS sequence"/>
</dbReference>
<organism evidence="7 8">
    <name type="scientific">Lentibacillus halodurans</name>
    <dbReference type="NCBI Taxonomy" id="237679"/>
    <lineage>
        <taxon>Bacteria</taxon>
        <taxon>Bacillati</taxon>
        <taxon>Bacillota</taxon>
        <taxon>Bacilli</taxon>
        <taxon>Bacillales</taxon>
        <taxon>Bacillaceae</taxon>
        <taxon>Lentibacillus</taxon>
    </lineage>
</organism>
<evidence type="ECO:0000256" key="1">
    <source>
        <dbReference type="ARBA" id="ARBA00004948"/>
    </source>
</evidence>
<dbReference type="NCBIfam" id="TIGR02352">
    <property type="entry name" value="thiamin_ThiO"/>
    <property type="match status" value="1"/>
</dbReference>
<evidence type="ECO:0000313" key="8">
    <source>
        <dbReference type="Proteomes" id="UP000198642"/>
    </source>
</evidence>
<dbReference type="RefSeq" id="WP_090239392.1">
    <property type="nucleotide sequence ID" value="NZ_FOJW01000011.1"/>
</dbReference>
<protein>
    <recommendedName>
        <fullName evidence="5">glycine oxidase</fullName>
        <ecNumber evidence="5">1.4.3.19</ecNumber>
    </recommendedName>
</protein>
<dbReference type="SUPFAM" id="SSF54373">
    <property type="entry name" value="FAD-linked reductases, C-terminal domain"/>
    <property type="match status" value="1"/>
</dbReference>
<dbReference type="EC" id="1.4.3.19" evidence="5"/>
<keyword evidence="8" id="KW-1185">Reference proteome</keyword>
<dbReference type="PANTHER" id="PTHR13847">
    <property type="entry name" value="SARCOSINE DEHYDROGENASE-RELATED"/>
    <property type="match status" value="1"/>
</dbReference>
<dbReference type="Gene3D" id="3.50.50.60">
    <property type="entry name" value="FAD/NAD(P)-binding domain"/>
    <property type="match status" value="1"/>
</dbReference>
<dbReference type="InterPro" id="IPR006076">
    <property type="entry name" value="FAD-dep_OxRdtase"/>
</dbReference>
<feature type="domain" description="FAD dependent oxidoreductase" evidence="6">
    <location>
        <begin position="3"/>
        <end position="348"/>
    </location>
</feature>
<dbReference type="InterPro" id="IPR012727">
    <property type="entry name" value="Gly_oxidase_ThiO"/>
</dbReference>
<dbReference type="Gene3D" id="3.30.9.10">
    <property type="entry name" value="D-Amino Acid Oxidase, subunit A, domain 2"/>
    <property type="match status" value="1"/>
</dbReference>
<dbReference type="STRING" id="237679.SAMN04488072_111127"/>
<dbReference type="OrthoDB" id="9794226at2"/>
<evidence type="ECO:0000256" key="5">
    <source>
        <dbReference type="ARBA" id="ARBA00050018"/>
    </source>
</evidence>
<gene>
    <name evidence="7" type="ORF">SAMN04488072_111127</name>
</gene>
<dbReference type="UniPathway" id="UPA00060"/>
<dbReference type="GO" id="GO:0005737">
    <property type="term" value="C:cytoplasm"/>
    <property type="evidence" value="ECO:0007669"/>
    <property type="project" value="TreeGrafter"/>
</dbReference>
<evidence type="ECO:0000256" key="4">
    <source>
        <dbReference type="ARBA" id="ARBA00049872"/>
    </source>
</evidence>
<name>A0A1I0ZLH9_9BACI</name>
<keyword evidence="3" id="KW-0560">Oxidoreductase</keyword>
<dbReference type="AlphaFoldDB" id="A0A1I0ZLH9"/>
<evidence type="ECO:0000256" key="2">
    <source>
        <dbReference type="ARBA" id="ARBA00022977"/>
    </source>
</evidence>
<dbReference type="GO" id="GO:0009229">
    <property type="term" value="P:thiamine diphosphate biosynthetic process"/>
    <property type="evidence" value="ECO:0007669"/>
    <property type="project" value="UniProtKB-UniPathway"/>
</dbReference>
<accession>A0A1I0ZLH9</accession>
<proteinExistence type="predicted"/>
<dbReference type="SUPFAM" id="SSF51905">
    <property type="entry name" value="FAD/NAD(P)-binding domain"/>
    <property type="match status" value="1"/>
</dbReference>
<evidence type="ECO:0000256" key="3">
    <source>
        <dbReference type="ARBA" id="ARBA00023002"/>
    </source>
</evidence>
<dbReference type="GO" id="GO:0050660">
    <property type="term" value="F:flavin adenine dinucleotide binding"/>
    <property type="evidence" value="ECO:0007669"/>
    <property type="project" value="InterPro"/>
</dbReference>
<dbReference type="Pfam" id="PF01266">
    <property type="entry name" value="DAO"/>
    <property type="match status" value="1"/>
</dbReference>
<comment type="pathway">
    <text evidence="1">Cofactor biosynthesis; thiamine diphosphate biosynthesis.</text>
</comment>
<evidence type="ECO:0000259" key="6">
    <source>
        <dbReference type="Pfam" id="PF01266"/>
    </source>
</evidence>
<comment type="catalytic activity">
    <reaction evidence="4">
        <text>glycine + O2 + H2O = glyoxylate + H2O2 + NH4(+)</text>
        <dbReference type="Rhea" id="RHEA:11532"/>
        <dbReference type="ChEBI" id="CHEBI:15377"/>
        <dbReference type="ChEBI" id="CHEBI:15379"/>
        <dbReference type="ChEBI" id="CHEBI:16240"/>
        <dbReference type="ChEBI" id="CHEBI:28938"/>
        <dbReference type="ChEBI" id="CHEBI:36655"/>
        <dbReference type="ChEBI" id="CHEBI:57305"/>
        <dbReference type="EC" id="1.4.3.19"/>
    </reaction>
</comment>
<dbReference type="GO" id="GO:0043799">
    <property type="term" value="F:glycine oxidase activity"/>
    <property type="evidence" value="ECO:0007669"/>
    <property type="project" value="UniProtKB-EC"/>
</dbReference>